<dbReference type="PROSITE" id="PS51354">
    <property type="entry name" value="GLUTAREDOXIN_2"/>
    <property type="match status" value="1"/>
</dbReference>
<keyword evidence="5" id="KW-0249">Electron transport</keyword>
<dbReference type="InterPro" id="IPR002109">
    <property type="entry name" value="Glutaredoxin"/>
</dbReference>
<dbReference type="GO" id="GO:0009055">
    <property type="term" value="F:electron transfer activity"/>
    <property type="evidence" value="ECO:0007669"/>
    <property type="project" value="TreeGrafter"/>
</dbReference>
<evidence type="ECO:0000256" key="7">
    <source>
        <dbReference type="ARBA" id="ARBA00023284"/>
    </source>
</evidence>
<dbReference type="PANTHER" id="PTHR34386:SF1">
    <property type="entry name" value="GLUTAREDOXIN-LIKE PROTEIN NRDH"/>
    <property type="match status" value="1"/>
</dbReference>
<dbReference type="CDD" id="cd02976">
    <property type="entry name" value="NrdH"/>
    <property type="match status" value="1"/>
</dbReference>
<dbReference type="Pfam" id="PF00462">
    <property type="entry name" value="Glutaredoxin"/>
    <property type="match status" value="1"/>
</dbReference>
<keyword evidence="6" id="KW-1015">Disulfide bond</keyword>
<dbReference type="Proteomes" id="UP000319068">
    <property type="component" value="Chromosome"/>
</dbReference>
<reference evidence="10 11" key="1">
    <citation type="submission" date="2019-07" db="EMBL/GenBank/DDBJ databases">
        <title>Complete Genome Sequence and Methylome Analysis of Arthrobacter luteus NEB113.</title>
        <authorList>
            <person name="Fomenkov A."/>
            <person name="Anton B.P."/>
            <person name="Vincze T."/>
            <person name="Roberts R.J."/>
        </authorList>
    </citation>
    <scope>NUCLEOTIDE SEQUENCE [LARGE SCALE GENOMIC DNA]</scope>
    <source>
        <strain evidence="10 11">NEB113</strain>
    </source>
</reference>
<keyword evidence="4" id="KW-0813">Transport</keyword>
<dbReference type="GO" id="GO:0045454">
    <property type="term" value="P:cell redox homeostasis"/>
    <property type="evidence" value="ECO:0007669"/>
    <property type="project" value="InterPro"/>
</dbReference>
<dbReference type="InterPro" id="IPR036249">
    <property type="entry name" value="Thioredoxin-like_sf"/>
</dbReference>
<sequence>MTITVYSRPGCAQCNATYRALDKAGLSYKVVVITKDADARDYAMSLGHRQAPVVVADADHWSGYRPDQIKAIAERAAELGRGAV</sequence>
<evidence type="ECO:0000313" key="9">
    <source>
        <dbReference type="EMBL" id="GLY57630.1"/>
    </source>
</evidence>
<evidence type="ECO:0000313" key="11">
    <source>
        <dbReference type="Proteomes" id="UP000319068"/>
    </source>
</evidence>
<comment type="similarity">
    <text evidence="2">Belongs to the glutaredoxin family.</text>
</comment>
<dbReference type="NCBIfam" id="TIGR02194">
    <property type="entry name" value="GlrX_NrdH"/>
    <property type="match status" value="1"/>
</dbReference>
<reference evidence="9" key="2">
    <citation type="submission" date="2023-03" db="EMBL/GenBank/DDBJ databases">
        <title>Cellulosimicrobium cellulans NBRC 103059.</title>
        <authorList>
            <person name="Ichikawa N."/>
            <person name="Sato H."/>
            <person name="Tonouchi N."/>
        </authorList>
    </citation>
    <scope>NUCLEOTIDE SEQUENCE</scope>
    <source>
        <strain evidence="9">NBRC 103059</strain>
    </source>
</reference>
<evidence type="ECO:0000313" key="12">
    <source>
        <dbReference type="Proteomes" id="UP001165168"/>
    </source>
</evidence>
<evidence type="ECO:0000256" key="6">
    <source>
        <dbReference type="ARBA" id="ARBA00023157"/>
    </source>
</evidence>
<gene>
    <name evidence="10" type="primary">nrdH</name>
    <name evidence="9" type="ORF">Ccel01_22320</name>
    <name evidence="10" type="ORF">FOG94_18360</name>
</gene>
<dbReference type="PANTHER" id="PTHR34386">
    <property type="entry name" value="GLUTAREDOXIN"/>
    <property type="match status" value="1"/>
</dbReference>
<dbReference type="Proteomes" id="UP001165168">
    <property type="component" value="Unassembled WGS sequence"/>
</dbReference>
<evidence type="ECO:0000256" key="2">
    <source>
        <dbReference type="ARBA" id="ARBA00007787"/>
    </source>
</evidence>
<evidence type="ECO:0000313" key="10">
    <source>
        <dbReference type="EMBL" id="QDP76790.1"/>
    </source>
</evidence>
<dbReference type="EMBL" id="BSTG01000002">
    <property type="protein sequence ID" value="GLY57630.1"/>
    <property type="molecule type" value="Genomic_DNA"/>
</dbReference>
<dbReference type="InterPro" id="IPR011909">
    <property type="entry name" value="GlrX_NrdH"/>
</dbReference>
<evidence type="ECO:0000256" key="5">
    <source>
        <dbReference type="ARBA" id="ARBA00022982"/>
    </source>
</evidence>
<dbReference type="AlphaFoldDB" id="A0AAV5P8K0"/>
<organism evidence="9 12">
    <name type="scientific">Cellulosimicrobium cellulans</name>
    <name type="common">Arthrobacter luteus</name>
    <dbReference type="NCBI Taxonomy" id="1710"/>
    <lineage>
        <taxon>Bacteria</taxon>
        <taxon>Bacillati</taxon>
        <taxon>Actinomycetota</taxon>
        <taxon>Actinomycetes</taxon>
        <taxon>Micrococcales</taxon>
        <taxon>Promicromonosporaceae</taxon>
        <taxon>Cellulosimicrobium</taxon>
    </lineage>
</organism>
<comment type="function">
    <text evidence="1">Electron transport system for the ribonucleotide reductase system NrdEF.</text>
</comment>
<proteinExistence type="inferred from homology"/>
<protein>
    <recommendedName>
        <fullName evidence="3">Glutaredoxin-like protein NrdH</fullName>
    </recommendedName>
</protein>
<accession>A0AAV5P8K0</accession>
<name>A0AAV5P8K0_CELCE</name>
<evidence type="ECO:0000259" key="8">
    <source>
        <dbReference type="Pfam" id="PF00462"/>
    </source>
</evidence>
<keyword evidence="7" id="KW-0676">Redox-active center</keyword>
<dbReference type="InterPro" id="IPR051548">
    <property type="entry name" value="Grx-like_ET"/>
</dbReference>
<evidence type="ECO:0000256" key="3">
    <source>
        <dbReference type="ARBA" id="ARBA00017945"/>
    </source>
</evidence>
<evidence type="ECO:0000256" key="4">
    <source>
        <dbReference type="ARBA" id="ARBA00022448"/>
    </source>
</evidence>
<dbReference type="EMBL" id="CP041694">
    <property type="protein sequence ID" value="QDP76790.1"/>
    <property type="molecule type" value="Genomic_DNA"/>
</dbReference>
<keyword evidence="11" id="KW-1185">Reference proteome</keyword>
<dbReference type="Gene3D" id="3.40.30.10">
    <property type="entry name" value="Glutaredoxin"/>
    <property type="match status" value="1"/>
</dbReference>
<feature type="domain" description="Glutaredoxin" evidence="8">
    <location>
        <begin position="3"/>
        <end position="61"/>
    </location>
</feature>
<dbReference type="SUPFAM" id="SSF52833">
    <property type="entry name" value="Thioredoxin-like"/>
    <property type="match status" value="1"/>
</dbReference>
<evidence type="ECO:0000256" key="1">
    <source>
        <dbReference type="ARBA" id="ARBA00002292"/>
    </source>
</evidence>
<dbReference type="RefSeq" id="WP_137280757.1">
    <property type="nucleotide sequence ID" value="NZ_BSTG01000002.1"/>
</dbReference>